<dbReference type="Proteomes" id="UP000237441">
    <property type="component" value="Unassembled WGS sequence"/>
</dbReference>
<evidence type="ECO:0000313" key="2">
    <source>
        <dbReference type="Proteomes" id="UP000237441"/>
    </source>
</evidence>
<reference evidence="1 2" key="1">
    <citation type="submission" date="2016-07" db="EMBL/GenBank/DDBJ databases">
        <title>Comparative genomics of the entomopathogenic fungus Beauveria bassiana.</title>
        <authorList>
            <person name="Valero Jimenez C.A."/>
            <person name="Zwaan B.J."/>
            <person name="Van Kan J.A."/>
            <person name="Takken W."/>
            <person name="Debets A.J."/>
            <person name="Schoustra S.E."/>
            <person name="Koenraadt C.J."/>
        </authorList>
    </citation>
    <scope>NUCLEOTIDE SEQUENCE [LARGE SCALE GENOMIC DNA]</scope>
    <source>
        <strain evidence="1 2">ARSEF 8028</strain>
    </source>
</reference>
<dbReference type="EMBL" id="JRHA01000006">
    <property type="protein sequence ID" value="PQK16221.1"/>
    <property type="molecule type" value="Genomic_DNA"/>
</dbReference>
<accession>A0A2S7YJ74</accession>
<protein>
    <submittedName>
        <fullName evidence="1">Uncharacterized protein</fullName>
    </submittedName>
</protein>
<dbReference type="AlphaFoldDB" id="A0A2S7YJ74"/>
<proteinExistence type="predicted"/>
<sequence length="147" mass="16152">MIPEIWRHANVELVPMVLRALLNIEAKTINPPYASHIIRVSSALRLIWQVATSFSNLNLPRGVANMALANLCRACQGGIAAMDWGRWRALFRQSSSSPLPPSSPSPLCPARSVLLSSLFSSISLFAAWNTRGWLREVVLGWLAQSCG</sequence>
<name>A0A2S7YJ74_BEABA</name>
<evidence type="ECO:0000313" key="1">
    <source>
        <dbReference type="EMBL" id="PQK16221.1"/>
    </source>
</evidence>
<gene>
    <name evidence="1" type="ORF">BB8028_0006g05420</name>
</gene>
<comment type="caution">
    <text evidence="1">The sequence shown here is derived from an EMBL/GenBank/DDBJ whole genome shotgun (WGS) entry which is preliminary data.</text>
</comment>
<organism evidence="1 2">
    <name type="scientific">Beauveria bassiana</name>
    <name type="common">White muscardine disease fungus</name>
    <name type="synonym">Tritirachium shiotae</name>
    <dbReference type="NCBI Taxonomy" id="176275"/>
    <lineage>
        <taxon>Eukaryota</taxon>
        <taxon>Fungi</taxon>
        <taxon>Dikarya</taxon>
        <taxon>Ascomycota</taxon>
        <taxon>Pezizomycotina</taxon>
        <taxon>Sordariomycetes</taxon>
        <taxon>Hypocreomycetidae</taxon>
        <taxon>Hypocreales</taxon>
        <taxon>Cordycipitaceae</taxon>
        <taxon>Beauveria</taxon>
    </lineage>
</organism>